<accession>A0A1U7LUI2</accession>
<dbReference type="OrthoDB" id="6359943at2759"/>
<comment type="caution">
    <text evidence="2">The sequence shown here is derived from an EMBL/GenBank/DDBJ whole genome shotgun (WGS) entry which is preliminary data.</text>
</comment>
<evidence type="ECO:0000313" key="2">
    <source>
        <dbReference type="EMBL" id="OLL26304.1"/>
    </source>
</evidence>
<dbReference type="PANTHER" id="PTHR47369:SF2">
    <property type="entry name" value="BTB_POZ DOMAIN-CONTAINING PROTEIN 2"/>
    <property type="match status" value="1"/>
</dbReference>
<evidence type="ECO:0000259" key="1">
    <source>
        <dbReference type="SMART" id="SM00225"/>
    </source>
</evidence>
<reference evidence="2 3" key="1">
    <citation type="submission" date="2016-04" db="EMBL/GenBank/DDBJ databases">
        <title>Evolutionary innovation and constraint leading to complex multicellularity in the Ascomycota.</title>
        <authorList>
            <person name="Cisse O."/>
            <person name="Nguyen A."/>
            <person name="Hewitt D.A."/>
            <person name="Jedd G."/>
            <person name="Stajich J.E."/>
        </authorList>
    </citation>
    <scope>NUCLEOTIDE SEQUENCE [LARGE SCALE GENOMIC DNA]</scope>
    <source>
        <strain evidence="2 3">DAH-3</strain>
    </source>
</reference>
<feature type="domain" description="BTB" evidence="1">
    <location>
        <begin position="46"/>
        <end position="146"/>
    </location>
</feature>
<dbReference type="Proteomes" id="UP000186594">
    <property type="component" value="Unassembled WGS sequence"/>
</dbReference>
<dbReference type="InterPro" id="IPR011333">
    <property type="entry name" value="SKP1/BTB/POZ_sf"/>
</dbReference>
<evidence type="ECO:0000313" key="3">
    <source>
        <dbReference type="Proteomes" id="UP000186594"/>
    </source>
</evidence>
<dbReference type="Gene3D" id="3.30.710.10">
    <property type="entry name" value="Potassium Channel Kv1.1, Chain A"/>
    <property type="match status" value="1"/>
</dbReference>
<keyword evidence="3" id="KW-1185">Reference proteome</keyword>
<dbReference type="PANTHER" id="PTHR47369">
    <property type="entry name" value="BTB/POZ DOMAIN-CONTAINING PROTEIN"/>
    <property type="match status" value="1"/>
</dbReference>
<dbReference type="OMA" id="GFQTGNY"/>
<gene>
    <name evidence="2" type="ORF">NEOLI_000381</name>
</gene>
<dbReference type="SMART" id="SM00225">
    <property type="entry name" value="BTB"/>
    <property type="match status" value="1"/>
</dbReference>
<dbReference type="AlphaFoldDB" id="A0A1U7LUI2"/>
<sequence>MEQIAYIPQYHPMDIPPQELPLLHLPNLQDLLPFIYSVGFLRGQFSDVALQVSNFPTLQVHALIIAQSPFFAHLISQQSGPPYTLKIPTDDQYITPSSVAYVCQHLYRPIPHFEEDVDLKAVLATSIFFQMDDLASRVIHHIRVERDLVSWIEFSGLSEAEDKNRYLPFSKHIQGMIMGYLSHQLPFHHPESLVETLKPLPFAVVKKVLEECSIENDMTRYQTAKKVCEARGQGESVVLSFENGGKKVEVVRRGKGKKMWKIK</sequence>
<name>A0A1U7LUI2_NEOID</name>
<dbReference type="Pfam" id="PF00651">
    <property type="entry name" value="BTB"/>
    <property type="match status" value="1"/>
</dbReference>
<dbReference type="SUPFAM" id="SSF54695">
    <property type="entry name" value="POZ domain"/>
    <property type="match status" value="1"/>
</dbReference>
<dbReference type="InterPro" id="IPR000210">
    <property type="entry name" value="BTB/POZ_dom"/>
</dbReference>
<protein>
    <submittedName>
        <fullName evidence="2">BTB/POZ domain-containing protein 2</fullName>
    </submittedName>
</protein>
<dbReference type="EMBL" id="LXFE01000206">
    <property type="protein sequence ID" value="OLL26304.1"/>
    <property type="molecule type" value="Genomic_DNA"/>
</dbReference>
<proteinExistence type="predicted"/>
<organism evidence="2 3">
    <name type="scientific">Neolecta irregularis (strain DAH-3)</name>
    <dbReference type="NCBI Taxonomy" id="1198029"/>
    <lineage>
        <taxon>Eukaryota</taxon>
        <taxon>Fungi</taxon>
        <taxon>Dikarya</taxon>
        <taxon>Ascomycota</taxon>
        <taxon>Taphrinomycotina</taxon>
        <taxon>Neolectales</taxon>
        <taxon>Neolectaceae</taxon>
        <taxon>Neolecta</taxon>
    </lineage>
</organism>
<dbReference type="STRING" id="1198029.A0A1U7LUI2"/>